<keyword evidence="4" id="KW-1185">Reference proteome</keyword>
<protein>
    <recommendedName>
        <fullName evidence="2">PKD domain-containing protein</fullName>
    </recommendedName>
</protein>
<dbReference type="SUPFAM" id="SSF54001">
    <property type="entry name" value="Cysteine proteinases"/>
    <property type="match status" value="1"/>
</dbReference>
<dbReference type="InterPro" id="IPR025661">
    <property type="entry name" value="Pept_asp_AS"/>
</dbReference>
<organism evidence="3 4">
    <name type="scientific">Methanospirillum stamsii</name>
    <dbReference type="NCBI Taxonomy" id="1277351"/>
    <lineage>
        <taxon>Archaea</taxon>
        <taxon>Methanobacteriati</taxon>
        <taxon>Methanobacteriota</taxon>
        <taxon>Stenosarchaea group</taxon>
        <taxon>Methanomicrobia</taxon>
        <taxon>Methanomicrobiales</taxon>
        <taxon>Methanospirillaceae</taxon>
        <taxon>Methanospirillum</taxon>
    </lineage>
</organism>
<gene>
    <name evidence="3" type="ORF">DLD82_00765</name>
</gene>
<evidence type="ECO:0000256" key="1">
    <source>
        <dbReference type="ARBA" id="ARBA00008455"/>
    </source>
</evidence>
<dbReference type="AlphaFoldDB" id="A0A2V2N7R7"/>
<dbReference type="SMART" id="SM00645">
    <property type="entry name" value="Pept_C1"/>
    <property type="match status" value="1"/>
</dbReference>
<dbReference type="PANTHER" id="PTHR12411">
    <property type="entry name" value="CYSTEINE PROTEASE FAMILY C1-RELATED"/>
    <property type="match status" value="1"/>
</dbReference>
<evidence type="ECO:0000259" key="2">
    <source>
        <dbReference type="PROSITE" id="PS50093"/>
    </source>
</evidence>
<dbReference type="InterPro" id="IPR013128">
    <property type="entry name" value="Peptidase_C1A"/>
</dbReference>
<dbReference type="Pfam" id="PF18911">
    <property type="entry name" value="PKD_4"/>
    <property type="match status" value="1"/>
</dbReference>
<dbReference type="Proteomes" id="UP000245934">
    <property type="component" value="Unassembled WGS sequence"/>
</dbReference>
<dbReference type="Gene3D" id="3.90.70.10">
    <property type="entry name" value="Cysteine proteinases"/>
    <property type="match status" value="1"/>
</dbReference>
<dbReference type="GO" id="GO:0008234">
    <property type="term" value="F:cysteine-type peptidase activity"/>
    <property type="evidence" value="ECO:0007669"/>
    <property type="project" value="InterPro"/>
</dbReference>
<accession>A0A2V2N7R7</accession>
<comment type="caution">
    <text evidence="3">The sequence shown here is derived from an EMBL/GenBank/DDBJ whole genome shotgun (WGS) entry which is preliminary data.</text>
</comment>
<dbReference type="GO" id="GO:0006508">
    <property type="term" value="P:proteolysis"/>
    <property type="evidence" value="ECO:0007669"/>
    <property type="project" value="InterPro"/>
</dbReference>
<name>A0A2V2N7R7_9EURY</name>
<dbReference type="Pfam" id="PF00112">
    <property type="entry name" value="Peptidase_C1"/>
    <property type="match status" value="1"/>
</dbReference>
<dbReference type="InterPro" id="IPR000169">
    <property type="entry name" value="Pept_cys_AS"/>
</dbReference>
<dbReference type="EMBL" id="QGMZ01000004">
    <property type="protein sequence ID" value="PWR76062.1"/>
    <property type="molecule type" value="Genomic_DNA"/>
</dbReference>
<dbReference type="SMART" id="SM00089">
    <property type="entry name" value="PKD"/>
    <property type="match status" value="1"/>
</dbReference>
<dbReference type="PROSITE" id="PS00139">
    <property type="entry name" value="THIOL_PROTEASE_CYS"/>
    <property type="match status" value="1"/>
</dbReference>
<dbReference type="PRINTS" id="PR00705">
    <property type="entry name" value="PAPAIN"/>
</dbReference>
<evidence type="ECO:0000313" key="4">
    <source>
        <dbReference type="Proteomes" id="UP000245934"/>
    </source>
</evidence>
<dbReference type="CDD" id="cd02248">
    <property type="entry name" value="Peptidase_C1A"/>
    <property type="match status" value="1"/>
</dbReference>
<feature type="domain" description="PKD" evidence="2">
    <location>
        <begin position="495"/>
        <end position="558"/>
    </location>
</feature>
<dbReference type="InterPro" id="IPR022409">
    <property type="entry name" value="PKD/Chitinase_dom"/>
</dbReference>
<proteinExistence type="inferred from homology"/>
<reference evidence="3 4" key="1">
    <citation type="submission" date="2018-05" db="EMBL/GenBank/DDBJ databases">
        <title>Draft genome of Methanospirillum stamsii Pt1.</title>
        <authorList>
            <person name="Dueholm M.S."/>
            <person name="Nielsen P.H."/>
            <person name="Bakmann L.F."/>
            <person name="Otzen D.E."/>
        </authorList>
    </citation>
    <scope>NUCLEOTIDE SEQUENCE [LARGE SCALE GENOMIC DNA]</scope>
    <source>
        <strain evidence="3 4">Pt1</strain>
    </source>
</reference>
<dbReference type="InterPro" id="IPR000601">
    <property type="entry name" value="PKD_dom"/>
</dbReference>
<dbReference type="InterPro" id="IPR035986">
    <property type="entry name" value="PKD_dom_sf"/>
</dbReference>
<dbReference type="Gene3D" id="2.60.40.10">
    <property type="entry name" value="Immunoglobulins"/>
    <property type="match status" value="2"/>
</dbReference>
<evidence type="ECO:0000313" key="3">
    <source>
        <dbReference type="EMBL" id="PWR76062.1"/>
    </source>
</evidence>
<dbReference type="InterPro" id="IPR014756">
    <property type="entry name" value="Ig_E-set"/>
</dbReference>
<dbReference type="SUPFAM" id="SSF81296">
    <property type="entry name" value="E set domains"/>
    <property type="match status" value="1"/>
</dbReference>
<dbReference type="SUPFAM" id="SSF49299">
    <property type="entry name" value="PKD domain"/>
    <property type="match status" value="1"/>
</dbReference>
<dbReference type="InterPro" id="IPR013783">
    <property type="entry name" value="Ig-like_fold"/>
</dbReference>
<sequence>MITWTNLMNRHLHYLFVFIVICLICLHIASASLNTTSPENPAAGKISGVIDKQIKPSGIIPAPALSPSRTDPVKTGISEINPVNTTNCETCVDSVRTEEELSTENLMSIDAVNQEIEDINEYIDQHDMNWTAGITSVSYFSDEAYEQLLGAVPQEIPGAVMQIASTPVDIQSLPASFDWRNNGGDWTTPIRNQGGCGSCWAFASTGVFESYQERRYGNPNLNPDYSEQYLVSCNQNGWSCSGGWISFPYFINTAGKSGGVGTVTEGDYPYTATTSGCKSLSGYVRYSAPAGAYWSYAGSSSGVPSVDQIKSAIYTHGPVFAGIAADNYFKNYRNGVFSGSSTNMNHAVIIVGWGSDARGTYWICKNSWGTGWGESGWFRIYAGSNLIGYSACYMYLPDMPAPTISSITPSSGARNSTVAITNLSGSNFQTGLSVLLTRAGYNDITGTNVALVSTSQVTCSFPLIGSTPGKWKVLVVNPDGKSANLTDGFSVVSDVKARFYGVPEPTVHPLTIRFFDVSVGNPVSRTWSFGDGTHSTESSPTKTYTEAGTYTVTLAVDDGYEVSSEQGLVS</sequence>
<comment type="similarity">
    <text evidence="1">Belongs to the peptidase C1 family.</text>
</comment>
<dbReference type="CDD" id="cd00146">
    <property type="entry name" value="PKD"/>
    <property type="match status" value="1"/>
</dbReference>
<dbReference type="InterPro" id="IPR038765">
    <property type="entry name" value="Papain-like_cys_pep_sf"/>
</dbReference>
<dbReference type="PROSITE" id="PS50093">
    <property type="entry name" value="PKD"/>
    <property type="match status" value="1"/>
</dbReference>
<dbReference type="InterPro" id="IPR039417">
    <property type="entry name" value="Peptidase_C1A_papain-like"/>
</dbReference>
<dbReference type="InterPro" id="IPR000668">
    <property type="entry name" value="Peptidase_C1A_C"/>
</dbReference>
<dbReference type="PROSITE" id="PS00640">
    <property type="entry name" value="THIOL_PROTEASE_ASN"/>
    <property type="match status" value="1"/>
</dbReference>